<keyword evidence="3" id="KW-0720">Serine protease</keyword>
<evidence type="ECO:0000256" key="5">
    <source>
        <dbReference type="SAM" id="Phobius"/>
    </source>
</evidence>
<keyword evidence="8" id="KW-1185">Reference proteome</keyword>
<dbReference type="InterPro" id="IPR023828">
    <property type="entry name" value="Peptidase_S8_Ser-AS"/>
</dbReference>
<dbReference type="InterPro" id="IPR035986">
    <property type="entry name" value="PKD_dom_sf"/>
</dbReference>
<accession>A0AAF0FT57</accession>
<proteinExistence type="predicted"/>
<dbReference type="NCBIfam" id="TIGR04213">
    <property type="entry name" value="PGF_pre_PGF"/>
    <property type="match status" value="1"/>
</dbReference>
<feature type="domain" description="PKD" evidence="6">
    <location>
        <begin position="693"/>
        <end position="755"/>
    </location>
</feature>
<name>A0AAF0FT57_9EURY</name>
<dbReference type="SUPFAM" id="SSF52743">
    <property type="entry name" value="Subtilisin-like"/>
    <property type="match status" value="1"/>
</dbReference>
<keyword evidence="5" id="KW-0812">Transmembrane</keyword>
<dbReference type="AlphaFoldDB" id="A0AAF0FT57"/>
<organism evidence="7 8">
    <name type="scientific">Methanomicrobium antiquum</name>
    <dbReference type="NCBI Taxonomy" id="487686"/>
    <lineage>
        <taxon>Archaea</taxon>
        <taxon>Methanobacteriati</taxon>
        <taxon>Methanobacteriota</taxon>
        <taxon>Stenosarchaea group</taxon>
        <taxon>Methanomicrobia</taxon>
        <taxon>Methanomicrobiales</taxon>
        <taxon>Methanomicrobiaceae</taxon>
        <taxon>Methanomicrobium</taxon>
    </lineage>
</organism>
<evidence type="ECO:0000256" key="4">
    <source>
        <dbReference type="SAM" id="MobiDB-lite"/>
    </source>
</evidence>
<feature type="region of interest" description="Disordered" evidence="4">
    <location>
        <begin position="1180"/>
        <end position="1206"/>
    </location>
</feature>
<dbReference type="Gene3D" id="3.40.50.200">
    <property type="entry name" value="Peptidase S8/S53 domain"/>
    <property type="match status" value="1"/>
</dbReference>
<dbReference type="InterPro" id="IPR015500">
    <property type="entry name" value="Peptidase_S8_subtilisin-rel"/>
</dbReference>
<dbReference type="InterPro" id="IPR000209">
    <property type="entry name" value="Peptidase_S8/S53_dom"/>
</dbReference>
<dbReference type="PRINTS" id="PR00723">
    <property type="entry name" value="SUBTILISIN"/>
</dbReference>
<dbReference type="GO" id="GO:0006508">
    <property type="term" value="P:proteolysis"/>
    <property type="evidence" value="ECO:0007669"/>
    <property type="project" value="UniProtKB-KW"/>
</dbReference>
<dbReference type="Proteomes" id="UP001218895">
    <property type="component" value="Chromosome"/>
</dbReference>
<dbReference type="Gene3D" id="2.60.40.10">
    <property type="entry name" value="Immunoglobulins"/>
    <property type="match status" value="1"/>
</dbReference>
<feature type="transmembrane region" description="Helical" evidence="5">
    <location>
        <begin position="1245"/>
        <end position="1263"/>
    </location>
</feature>
<dbReference type="PROSITE" id="PS50093">
    <property type="entry name" value="PKD"/>
    <property type="match status" value="1"/>
</dbReference>
<dbReference type="InterPro" id="IPR026453">
    <property type="entry name" value="PGF_pre_PGF"/>
</dbReference>
<dbReference type="SUPFAM" id="SSF49299">
    <property type="entry name" value="PKD domain"/>
    <property type="match status" value="1"/>
</dbReference>
<evidence type="ECO:0000256" key="1">
    <source>
        <dbReference type="ARBA" id="ARBA00022670"/>
    </source>
</evidence>
<dbReference type="SMART" id="SM00089">
    <property type="entry name" value="PKD"/>
    <property type="match status" value="1"/>
</dbReference>
<evidence type="ECO:0000259" key="6">
    <source>
        <dbReference type="PROSITE" id="PS50093"/>
    </source>
</evidence>
<keyword evidence="5" id="KW-0472">Membrane</keyword>
<dbReference type="InterPro" id="IPR013783">
    <property type="entry name" value="Ig-like_fold"/>
</dbReference>
<dbReference type="CDD" id="cd00146">
    <property type="entry name" value="PKD"/>
    <property type="match status" value="1"/>
</dbReference>
<evidence type="ECO:0000313" key="7">
    <source>
        <dbReference type="EMBL" id="WFN37476.1"/>
    </source>
</evidence>
<evidence type="ECO:0000256" key="2">
    <source>
        <dbReference type="ARBA" id="ARBA00022801"/>
    </source>
</evidence>
<evidence type="ECO:0000313" key="8">
    <source>
        <dbReference type="Proteomes" id="UP001218895"/>
    </source>
</evidence>
<dbReference type="CDD" id="cd05562">
    <property type="entry name" value="Peptidases_S53_like"/>
    <property type="match status" value="1"/>
</dbReference>
<keyword evidence="2" id="KW-0378">Hydrolase</keyword>
<sequence>MEDIKKILFVIFFVCCLVFHANLVNFGIFANPDCFKKNNPDDNNSYNNAYEEKKYFDYLKNGDYFSDSFRLLEFAKQHSALILSNLQNIDNPDSELKMLFSADEKLKTGGVTSSYKNSVEDISVVIPDNQIKYDTSQADVDKNSFNETQKKLSTQLLSKVNQSYSNLHPDNLITKNQPAEPSLRTLKSSAQKNSLSSANSPLHVYVHTYPKFSTEIIDSHVIEVTNRDEENNLAVAWVNAENLMDIAGLRGVRSVSEVIAPNINTGLVTTEGDFVHKTEDVRLDYGYYGEGLNIGIISDGVDNINSSIASGDIPADVGVLRNTMGGDEGTAMLEIVHDMVPYARLFFHDCGSSTLEFNQAIDSLFSNGCTIICDDINWLTEPFFEDGIIASHVAELLSENELIYVTSATNVAERHYQGDFYERGDNFHDFSSGTSEDRKSLYVNIPSGSGVWVVLEWNDKFGNSENDYDLYLSDSSPGDLAISANFQNGTQDPIEYITYTNTGSSSVTGIIDVQKISGDAKILEIFIYPRGETTVYNNNIVARDSVYGHGAVCDVVTVAAVDWITPETIEPYSSHGPSTISWPEDEIRPKPDITGVDNVSITGAGGFSNPFSGTSASAPHIAAVAAQIWGAHPDFSAEQVRTALYYSAIDLGDSGRDNIFGYGRADALLMEELSEGPQADFDYSAIPFGDSYKILFSDNSSGIQITGWEWSFGDGEISTDENPEHTYEESGYYEAVLTVTNSFGLSDTLSKEVRIPTVSKNCTFKINGTVISADVVIIDKSLAESNGTIVTMSDLGDVITLTGQGLNGWESIIYNTDNAVNTSSAITASIINITATTKPLSAHLSGDTGAIEFSITLNFDSPYPENALIQQNILQRTPEAIKYAFVKTASDNGLIVYDIAYLTDILKENFVNADSAVINMAVSADWVIRHLGKSPSEVSDAGSYITEKKYEIEKKIRILRYADDGTAHILKTSYVSYDGQKVYFKAVSPDGLCAFGLVALDSISAPAKSGSDRDFTQKPTELPVLKREVNVGGDSHITKIEATGTGISSLVVTGLKKQSPGSGVVPPSSVVYEYIELVPAGYVTIKDCQITFDLPVIWVQKNNISPRDVSLFHYNNTFNNTGTNSKNTNKYTNSKENGWTALFTVPVTTKNGMITYTAQSPGFSLFAIAKNSGDKISEYKNSEYNDNQSYDDLKTDENNSEFDNSKLSETGNYLFSEQKQTSAFLDSDIKTDENTKISGVSLKDILIIDAIILVFIVMAIFIVKRRR</sequence>
<dbReference type="InterPro" id="IPR000601">
    <property type="entry name" value="PKD_dom"/>
</dbReference>
<dbReference type="KEGG" id="manq:L1994_03560"/>
<dbReference type="InterPro" id="IPR034075">
    <property type="entry name" value="Glr3161-like_dom"/>
</dbReference>
<dbReference type="EMBL" id="CP091092">
    <property type="protein sequence ID" value="WFN37476.1"/>
    <property type="molecule type" value="Genomic_DNA"/>
</dbReference>
<dbReference type="PROSITE" id="PS00138">
    <property type="entry name" value="SUBTILASE_SER"/>
    <property type="match status" value="1"/>
</dbReference>
<protein>
    <submittedName>
        <fullName evidence="7">S8 family serine peptidase</fullName>
    </submittedName>
</protein>
<keyword evidence="1" id="KW-0645">Protease</keyword>
<dbReference type="InterPro" id="IPR022409">
    <property type="entry name" value="PKD/Chitinase_dom"/>
</dbReference>
<dbReference type="Pfam" id="PF18911">
    <property type="entry name" value="PKD_4"/>
    <property type="match status" value="1"/>
</dbReference>
<dbReference type="InterPro" id="IPR036852">
    <property type="entry name" value="Peptidase_S8/S53_dom_sf"/>
</dbReference>
<dbReference type="Pfam" id="PF00082">
    <property type="entry name" value="Peptidase_S8"/>
    <property type="match status" value="1"/>
</dbReference>
<dbReference type="RefSeq" id="WP_278100317.1">
    <property type="nucleotide sequence ID" value="NZ_CP091092.1"/>
</dbReference>
<dbReference type="GO" id="GO:0004252">
    <property type="term" value="F:serine-type endopeptidase activity"/>
    <property type="evidence" value="ECO:0007669"/>
    <property type="project" value="InterPro"/>
</dbReference>
<gene>
    <name evidence="7" type="ORF">L1994_03560</name>
</gene>
<evidence type="ECO:0000256" key="3">
    <source>
        <dbReference type="ARBA" id="ARBA00022825"/>
    </source>
</evidence>
<keyword evidence="5" id="KW-1133">Transmembrane helix</keyword>
<reference evidence="7" key="1">
    <citation type="submission" date="2022-01" db="EMBL/GenBank/DDBJ databases">
        <title>Complete genome of Methanomicrobium antiquum DSM 21220.</title>
        <authorList>
            <person name="Chen S.-C."/>
            <person name="You Y.-T."/>
            <person name="Zhou Y.-Z."/>
            <person name="Lai M.-C."/>
        </authorList>
    </citation>
    <scope>NUCLEOTIDE SEQUENCE</scope>
    <source>
        <strain evidence="7">DSM 21220</strain>
    </source>
</reference>
<dbReference type="GeneID" id="79949443"/>